<reference evidence="2 3" key="1">
    <citation type="journal article" date="2012" name="Int. J. Syst. Evol. Microbiol.">
        <title>Vibrio caribbeanicus sp. nov., isolated from the marine sponge Scleritoderma cyanea.</title>
        <authorList>
            <person name="Hoffmann M."/>
            <person name="Monday S.R."/>
            <person name="Allard M.W."/>
            <person name="Strain E.A."/>
            <person name="Whittaker P."/>
            <person name="Naum M."/>
            <person name="McCarthy P.J."/>
            <person name="Lopez J.V."/>
            <person name="Fischer M."/>
            <person name="Brown E.W."/>
        </authorList>
    </citation>
    <scope>NUCLEOTIDE SEQUENCE [LARGE SCALE GENOMIC DNA]</scope>
    <source>
        <strain evidence="3">DSMZ 21326</strain>
    </source>
</reference>
<dbReference type="GO" id="GO:0004135">
    <property type="term" value="F:amylo-alpha-1,6-glucosidase activity"/>
    <property type="evidence" value="ECO:0007669"/>
    <property type="project" value="InterPro"/>
</dbReference>
<dbReference type="RefSeq" id="WP_008072796.1">
    <property type="nucleotide sequence ID" value="NZ_AEVT01000006.1"/>
</dbReference>
<proteinExistence type="predicted"/>
<dbReference type="Proteomes" id="UP000006228">
    <property type="component" value="Unassembled WGS sequence"/>
</dbReference>
<dbReference type="PANTHER" id="PTHR10569">
    <property type="entry name" value="GLYCOGEN DEBRANCHING ENZYME"/>
    <property type="match status" value="1"/>
</dbReference>
<feature type="domain" description="Glycogen debranching enzyme C-terminal" evidence="1">
    <location>
        <begin position="406"/>
        <end position="762"/>
    </location>
</feature>
<evidence type="ECO:0000259" key="1">
    <source>
        <dbReference type="Pfam" id="PF06202"/>
    </source>
</evidence>
<dbReference type="OrthoDB" id="9761875at2"/>
<name>E8M1C9_PHOS4</name>
<dbReference type="GO" id="GO:0005980">
    <property type="term" value="P:glycogen catabolic process"/>
    <property type="evidence" value="ECO:0007669"/>
    <property type="project" value="InterPro"/>
</dbReference>
<dbReference type="InterPro" id="IPR008928">
    <property type="entry name" value="6-hairpin_glycosidase_sf"/>
</dbReference>
<dbReference type="GO" id="GO:0004134">
    <property type="term" value="F:4-alpha-glucanotransferase activity"/>
    <property type="evidence" value="ECO:0007669"/>
    <property type="project" value="InterPro"/>
</dbReference>
<dbReference type="AlphaFoldDB" id="E8M1C9"/>
<dbReference type="PANTHER" id="PTHR10569:SF2">
    <property type="entry name" value="GLYCOGEN DEBRANCHING ENZYME"/>
    <property type="match status" value="1"/>
</dbReference>
<comment type="caution">
    <text evidence="2">The sequence shown here is derived from an EMBL/GenBank/DDBJ whole genome shotgun (WGS) entry which is preliminary data.</text>
</comment>
<gene>
    <name evidence="2" type="ORF">VISI1226_04874</name>
</gene>
<dbReference type="Gene3D" id="2.60.40.3620">
    <property type="match status" value="1"/>
</dbReference>
<dbReference type="GeneID" id="95567476"/>
<sequence>MQNVPTLYLKGTFNGWGLDTPFVEQSPLIYTTHVVFSADKHQFKIADMDGSERWTLAAHATQSVALDLASSTALMSTQGIGNDLTFTPNKTGRFQLTLDLTNETPSLTIELEMNTLSLPQRGDLVNYRITNTHSDPLHIHNHKWAMGAEALFDQLAIESKQAFPYVFGDNVDGYYEGQTHNFACAGRYRHHQGWYLGGFGSLIDGELNDRTKARHARLMPYGIEHHFAQGSDCLSLLQNKRMACLSVNATSATILSIIPELNLAHGDFQIEHFADVLLIEVEPTLCPEGCPQFIAISANHAVTIKELNLAEHRDISDKMLLSPSNMTLSITSETPIDQLSVYLSFEHDKNLAIESARKAAQEDANTQHRQSVYDFLTHYYFWSDDIEYNRATLWARLSSRVFVSHEFGTGIWAGLPWFKDCWGRDTFIALSGTSLINGEFSEAKAIIENFASMQLQDDTSLNDGRIPNRVTSKTNIIYNTTDGTPWMIREILEYINYSGDIDFAKRIYPVVQRFIAGVERNYLDQDGLIKHRHPDTWMDAKIDGQIPWSPRGPKANDIQALWFDALHVAQTLAQLNQDDVYADHVVSLAQQAKQSFIDKFWCAERQSMADRLTDQDQPDLSVRPNQLMTLTIPQSEPLVDHEIGQYIVKNSVEQLLFPWGICSLNQSHEDFHPYHDNRSEYHKDAAYHNGTIWGWNAGFTVSSLNKFDQQDFAYQLSKNLAKQILEQGHRGSMSENLDAFQQDPNALIETGTYAQAWSVSEYARNTQQDYLGFKPQLIRNQIRLEPKLPAQWHQFVTRLPFGECNALEVTFERDNHIERYQISPVSQTEKVRLNLSLRSEHDTIEMVFALTTPFTIALDSQSGEVTCSLEPLSLTRHPLARYPVLDNVMFAKPDRHRTFNCLQQNHFLLTKRNQQPLHAERDTL</sequence>
<dbReference type="InterPro" id="IPR010401">
    <property type="entry name" value="AGL/Gdb1"/>
</dbReference>
<dbReference type="Pfam" id="PF06202">
    <property type="entry name" value="GDE_C"/>
    <property type="match status" value="1"/>
</dbReference>
<dbReference type="InterPro" id="IPR012341">
    <property type="entry name" value="6hp_glycosidase-like_sf"/>
</dbReference>
<dbReference type="eggNOG" id="COG3408">
    <property type="taxonomic scope" value="Bacteria"/>
</dbReference>
<accession>E8M1C9</accession>
<dbReference type="EMBL" id="AEVT01000006">
    <property type="protein sequence ID" value="EGA72109.1"/>
    <property type="molecule type" value="Genomic_DNA"/>
</dbReference>
<evidence type="ECO:0000313" key="2">
    <source>
        <dbReference type="EMBL" id="EGA72109.1"/>
    </source>
</evidence>
<evidence type="ECO:0000313" key="3">
    <source>
        <dbReference type="Proteomes" id="UP000006228"/>
    </source>
</evidence>
<protein>
    <submittedName>
        <fullName evidence="2">Glycogen debranching enzyme</fullName>
    </submittedName>
</protein>
<dbReference type="Gene3D" id="1.50.10.10">
    <property type="match status" value="1"/>
</dbReference>
<organism evidence="2 3">
    <name type="scientific">Vibrio sinaloensis DSM 21326</name>
    <dbReference type="NCBI Taxonomy" id="945550"/>
    <lineage>
        <taxon>Bacteria</taxon>
        <taxon>Pseudomonadati</taxon>
        <taxon>Pseudomonadota</taxon>
        <taxon>Gammaproteobacteria</taxon>
        <taxon>Vibrionales</taxon>
        <taxon>Vibrionaceae</taxon>
        <taxon>Vibrio</taxon>
        <taxon>Vibrio oreintalis group</taxon>
    </lineage>
</organism>
<dbReference type="InterPro" id="IPR032790">
    <property type="entry name" value="GDE_C"/>
</dbReference>
<dbReference type="SUPFAM" id="SSF48208">
    <property type="entry name" value="Six-hairpin glycosidases"/>
    <property type="match status" value="1"/>
</dbReference>